<name>A0AAE3FZF4_9EURY</name>
<feature type="region of interest" description="Disordered" evidence="1">
    <location>
        <begin position="1"/>
        <end position="29"/>
    </location>
</feature>
<reference evidence="4" key="2">
    <citation type="submission" date="2022-02" db="EMBL/GenBank/DDBJ databases">
        <authorList>
            <person name="Elcheninov A.G."/>
            <person name="Sorokin D.Y."/>
            <person name="Kublanov I.V."/>
        </authorList>
    </citation>
    <scope>NUCLEOTIDE SEQUENCE</scope>
    <source>
        <strain evidence="4">AArc-St2</strain>
    </source>
</reference>
<dbReference type="Pfam" id="PF24035">
    <property type="entry name" value="DUF7344"/>
    <property type="match status" value="1"/>
</dbReference>
<keyword evidence="2" id="KW-1133">Transmembrane helix</keyword>
<comment type="caution">
    <text evidence="4">The sequence shown here is derived from an EMBL/GenBank/DDBJ whole genome shotgun (WGS) entry which is preliminary data.</text>
</comment>
<gene>
    <name evidence="4" type="ORF">AArcSt2_14555</name>
</gene>
<feature type="transmembrane region" description="Helical" evidence="2">
    <location>
        <begin position="170"/>
        <end position="189"/>
    </location>
</feature>
<dbReference type="Proteomes" id="UP001203207">
    <property type="component" value="Unassembled WGS sequence"/>
</dbReference>
<evidence type="ECO:0000259" key="3">
    <source>
        <dbReference type="Pfam" id="PF24035"/>
    </source>
</evidence>
<reference evidence="4" key="1">
    <citation type="journal article" date="2022" name="Syst. Appl. Microbiol.">
        <title>Natronocalculus amylovorans gen. nov., sp. nov., and Natranaeroarchaeum aerophilus sp. nov., dominant culturable amylolytic natronoarchaea from hypersaline soda lakes in southwestern Siberia.</title>
        <authorList>
            <person name="Sorokin D.Y."/>
            <person name="Elcheninov A.G."/>
            <person name="Khizhniak T.V."/>
            <person name="Koenen M."/>
            <person name="Bale N.J."/>
            <person name="Damste J.S.S."/>
            <person name="Kublanov I.V."/>
        </authorList>
    </citation>
    <scope>NUCLEOTIDE SEQUENCE</scope>
    <source>
        <strain evidence="4">AArc-St2</strain>
    </source>
</reference>
<proteinExistence type="predicted"/>
<keyword evidence="5" id="KW-1185">Reference proteome</keyword>
<dbReference type="InterPro" id="IPR055768">
    <property type="entry name" value="DUF7344"/>
</dbReference>
<protein>
    <recommendedName>
        <fullName evidence="3">DUF7344 domain-containing protein</fullName>
    </recommendedName>
</protein>
<evidence type="ECO:0000256" key="1">
    <source>
        <dbReference type="SAM" id="MobiDB-lite"/>
    </source>
</evidence>
<evidence type="ECO:0000256" key="2">
    <source>
        <dbReference type="SAM" id="Phobius"/>
    </source>
</evidence>
<feature type="domain" description="DUF7344" evidence="3">
    <location>
        <begin position="41"/>
        <end position="119"/>
    </location>
</feature>
<organism evidence="4 5">
    <name type="scientific">Natronocalculus amylovorans</name>
    <dbReference type="NCBI Taxonomy" id="2917812"/>
    <lineage>
        <taxon>Archaea</taxon>
        <taxon>Methanobacteriati</taxon>
        <taxon>Methanobacteriota</taxon>
        <taxon>Stenosarchaea group</taxon>
        <taxon>Halobacteria</taxon>
        <taxon>Halobacteriales</taxon>
        <taxon>Haloferacaceae</taxon>
        <taxon>Natronocalculus</taxon>
    </lineage>
</organism>
<sequence>MTTQISPTKSKESADSPSNPTAEPQPEPEQVATTLSLDLVFEVLKNERRRHVLRYLQENPGQTTLSDLAEHIAAIENDKPITALTSQERKRVYVGLYQCHLPKMNDTDVIDFDDNRGTVNVGPNAEQLYKFLDVESTEQSRWPYYYLGASIIGGGLFAVSIVTAAVQLTIAFTATIIAVSTLAVVQTVADT</sequence>
<feature type="transmembrane region" description="Helical" evidence="2">
    <location>
        <begin position="144"/>
        <end position="164"/>
    </location>
</feature>
<keyword evidence="2" id="KW-0812">Transmembrane</keyword>
<dbReference type="AlphaFoldDB" id="A0AAE3FZF4"/>
<accession>A0AAE3FZF4</accession>
<evidence type="ECO:0000313" key="5">
    <source>
        <dbReference type="Proteomes" id="UP001203207"/>
    </source>
</evidence>
<evidence type="ECO:0000313" key="4">
    <source>
        <dbReference type="EMBL" id="MCL9818161.1"/>
    </source>
</evidence>
<dbReference type="RefSeq" id="WP_174654979.1">
    <property type="nucleotide sequence ID" value="NZ_JAKRVX010000008.1"/>
</dbReference>
<dbReference type="EMBL" id="JAKRVX010000008">
    <property type="protein sequence ID" value="MCL9818161.1"/>
    <property type="molecule type" value="Genomic_DNA"/>
</dbReference>
<keyword evidence="2" id="KW-0472">Membrane</keyword>